<dbReference type="InterPro" id="IPR001314">
    <property type="entry name" value="Peptidase_S1A"/>
</dbReference>
<accession>A0ABD3NZN7</accession>
<dbReference type="InterPro" id="IPR043504">
    <property type="entry name" value="Peptidase_S1_PA_chymotrypsin"/>
</dbReference>
<feature type="chain" id="PRO_5044855657" description="Peptidase S1 domain-containing protein" evidence="4">
    <location>
        <begin position="23"/>
        <end position="222"/>
    </location>
</feature>
<dbReference type="PRINTS" id="PR00722">
    <property type="entry name" value="CHYMOTRYPSIN"/>
</dbReference>
<feature type="non-terminal residue" evidence="6">
    <location>
        <position position="222"/>
    </location>
</feature>
<comment type="caution">
    <text evidence="6">The sequence shown here is derived from an EMBL/GenBank/DDBJ whole genome shotgun (WGS) entry which is preliminary data.</text>
</comment>
<dbReference type="PANTHER" id="PTHR24276">
    <property type="entry name" value="POLYSERASE-RELATED"/>
    <property type="match status" value="1"/>
</dbReference>
<dbReference type="SUPFAM" id="SSF50494">
    <property type="entry name" value="Trypsin-like serine proteases"/>
    <property type="match status" value="1"/>
</dbReference>
<reference evidence="6 7" key="1">
    <citation type="submission" date="2024-10" db="EMBL/GenBank/DDBJ databases">
        <title>Updated reference genomes for cyclostephanoid diatoms.</title>
        <authorList>
            <person name="Roberts W.R."/>
            <person name="Alverson A.J."/>
        </authorList>
    </citation>
    <scope>NUCLEOTIDE SEQUENCE [LARGE SCALE GENOMIC DNA]</scope>
    <source>
        <strain evidence="6 7">AJA010-31</strain>
    </source>
</reference>
<dbReference type="Pfam" id="PF00089">
    <property type="entry name" value="Trypsin"/>
    <property type="match status" value="1"/>
</dbReference>
<dbReference type="InterPro" id="IPR050430">
    <property type="entry name" value="Peptidase_S1"/>
</dbReference>
<name>A0ABD3NZN7_9STRA</name>
<dbReference type="EMBL" id="JALLPJ020000882">
    <property type="protein sequence ID" value="KAL3780631.1"/>
    <property type="molecule type" value="Genomic_DNA"/>
</dbReference>
<evidence type="ECO:0000256" key="2">
    <source>
        <dbReference type="ARBA" id="ARBA00023026"/>
    </source>
</evidence>
<dbReference type="CDD" id="cd00190">
    <property type="entry name" value="Tryp_SPc"/>
    <property type="match status" value="1"/>
</dbReference>
<dbReference type="SMART" id="SM00020">
    <property type="entry name" value="Tryp_SPc"/>
    <property type="match status" value="1"/>
</dbReference>
<dbReference type="PROSITE" id="PS50240">
    <property type="entry name" value="TRYPSIN_DOM"/>
    <property type="match status" value="1"/>
</dbReference>
<dbReference type="Proteomes" id="UP001530400">
    <property type="component" value="Unassembled WGS sequence"/>
</dbReference>
<evidence type="ECO:0000256" key="1">
    <source>
        <dbReference type="ARBA" id="ARBA00007664"/>
    </source>
</evidence>
<keyword evidence="2" id="KW-0843">Virulence</keyword>
<evidence type="ECO:0000313" key="6">
    <source>
        <dbReference type="EMBL" id="KAL3780631.1"/>
    </source>
</evidence>
<dbReference type="InterPro" id="IPR001254">
    <property type="entry name" value="Trypsin_dom"/>
</dbReference>
<dbReference type="AlphaFoldDB" id="A0ABD3NZN7"/>
<feature type="domain" description="Peptidase S1" evidence="5">
    <location>
        <begin position="57"/>
        <end position="222"/>
    </location>
</feature>
<dbReference type="InterPro" id="IPR018114">
    <property type="entry name" value="TRYPSIN_HIS"/>
</dbReference>
<protein>
    <recommendedName>
        <fullName evidence="5">Peptidase S1 domain-containing protein</fullName>
    </recommendedName>
</protein>
<keyword evidence="7" id="KW-1185">Reference proteome</keyword>
<evidence type="ECO:0000259" key="5">
    <source>
        <dbReference type="PROSITE" id="PS50240"/>
    </source>
</evidence>
<dbReference type="InterPro" id="IPR009003">
    <property type="entry name" value="Peptidase_S1_PA"/>
</dbReference>
<dbReference type="Gene3D" id="2.40.10.10">
    <property type="entry name" value="Trypsin-like serine proteases"/>
    <property type="match status" value="2"/>
</dbReference>
<keyword evidence="3" id="KW-1015">Disulfide bond</keyword>
<evidence type="ECO:0000256" key="3">
    <source>
        <dbReference type="ARBA" id="ARBA00023157"/>
    </source>
</evidence>
<feature type="signal peptide" evidence="4">
    <location>
        <begin position="1"/>
        <end position="22"/>
    </location>
</feature>
<gene>
    <name evidence="6" type="ORF">ACHAWO_003137</name>
</gene>
<dbReference type="PANTHER" id="PTHR24276:SF91">
    <property type="entry name" value="AT26814P-RELATED"/>
    <property type="match status" value="1"/>
</dbReference>
<proteinExistence type="inferred from homology"/>
<keyword evidence="4" id="KW-0732">Signal</keyword>
<dbReference type="PROSITE" id="PS00134">
    <property type="entry name" value="TRYPSIN_HIS"/>
    <property type="match status" value="1"/>
</dbReference>
<evidence type="ECO:0000256" key="4">
    <source>
        <dbReference type="SAM" id="SignalP"/>
    </source>
</evidence>
<comment type="similarity">
    <text evidence="1">Belongs to the peptidase S1 family.</text>
</comment>
<evidence type="ECO:0000313" key="7">
    <source>
        <dbReference type="Proteomes" id="UP001530400"/>
    </source>
</evidence>
<organism evidence="6 7">
    <name type="scientific">Cyclotella atomus</name>
    <dbReference type="NCBI Taxonomy" id="382360"/>
    <lineage>
        <taxon>Eukaryota</taxon>
        <taxon>Sar</taxon>
        <taxon>Stramenopiles</taxon>
        <taxon>Ochrophyta</taxon>
        <taxon>Bacillariophyta</taxon>
        <taxon>Coscinodiscophyceae</taxon>
        <taxon>Thalassiosirophycidae</taxon>
        <taxon>Stephanodiscales</taxon>
        <taxon>Stephanodiscaceae</taxon>
        <taxon>Cyclotella</taxon>
    </lineage>
</organism>
<sequence length="222" mass="23463">MKLHVPLTFGLSLSHSFNLCSAGVCGGGSNTISFHDAIEHSLVSSGNSNGAIPPHSIVGGIEALPERYSYMAALTEGLRENGSIESYCGGSMVAPDVLLTAAHCVDGYPLASVAIGGHNKKEWKGEVIPMSKIFVHEDFNGWTMKNDFAIVILEKPTSMNTTYPKLNAGYNVSCDGLGEKLLEVDIPIISNEDCDECYGGYDAISGSMICAYQTGGGVDSCQ</sequence>